<evidence type="ECO:0000256" key="6">
    <source>
        <dbReference type="SAM" id="Coils"/>
    </source>
</evidence>
<sequence length="680" mass="77099">MPAPVDPHLQQLRLKAEERLHQLAGSNPDDQQGIEILHELRVYQAELELQNQQLRETQQQLQQTLERFNALYHRSPIGYVTIDNRGQIQELNDSFATMLGYPAGNLRHKYLASYCSSDSADVLRQRLPAFCKSPQGKILDLSLINNAGDILLVEVQGQKLPGEECLACNVIDRTERKLAEAAGKDSQAQLRAVTSAARNAILMMNSHGLVTFCNPACKQVLGYAPQELLGQPLHELLAPEHYLPDYHPAIKEFQVSGKGNAIGKTTDLKARHKSGELLDVELSLSAVAIKGEWHAVGIIRDITQTKRTEQELKLSKDRLKNWYHLMKYIIHHDPNGIAVFDRNLHFLFVSDRFVREYRVNRKDLIGKHHYEVFPDIPEKWRAIHQRALSGEILAGDDDEFVREDGQKDYTRWSCCPWYEIDGTIGGIVLYSEVITERKQMEQALTRRTAELEQRTEELERFNYTVSHDLKSPLVTVKTFLGFLEQDMRAGDTEKIDQDIDHIRTATDRMSMLLEDLLSLSRLGWVADQPEKVSLNGLLEHTLMLVQGQIQESGAQIRLVDTDLFLHADPSRLLEVWQNLIDNALTYGITDNNPYIDIGLESGPEPVFYIRDYGPGIPKEFHQKVFGLFEKLDRNSKGSGLGLALVKRIVAKHGGNIWVESSGDGQGCCFKFTLPAAYIPQ</sequence>
<dbReference type="Gene3D" id="1.10.287.130">
    <property type="match status" value="1"/>
</dbReference>
<dbReference type="InterPro" id="IPR004358">
    <property type="entry name" value="Sig_transdc_His_kin-like_C"/>
</dbReference>
<dbReference type="PROSITE" id="PS50113">
    <property type="entry name" value="PAC"/>
    <property type="match status" value="2"/>
</dbReference>
<feature type="domain" description="PAC" evidence="9">
    <location>
        <begin position="394"/>
        <end position="446"/>
    </location>
</feature>
<dbReference type="PRINTS" id="PR00344">
    <property type="entry name" value="BCTRLSENSOR"/>
</dbReference>
<evidence type="ECO:0000313" key="10">
    <source>
        <dbReference type="EMBL" id="MBD1401832.1"/>
    </source>
</evidence>
<name>A0A8J6R0B3_9BACT</name>
<dbReference type="Pfam" id="PF02518">
    <property type="entry name" value="HATPase_c"/>
    <property type="match status" value="1"/>
</dbReference>
<evidence type="ECO:0000259" key="9">
    <source>
        <dbReference type="PROSITE" id="PS50113"/>
    </source>
</evidence>
<dbReference type="Gene3D" id="3.30.565.10">
    <property type="entry name" value="Histidine kinase-like ATPase, C-terminal domain"/>
    <property type="match status" value="1"/>
</dbReference>
<dbReference type="NCBIfam" id="TIGR00229">
    <property type="entry name" value="sensory_box"/>
    <property type="match status" value="3"/>
</dbReference>
<keyword evidence="11" id="KW-1185">Reference proteome</keyword>
<organism evidence="10 11">
    <name type="scientific">Pelovirga terrestris</name>
    <dbReference type="NCBI Taxonomy" id="2771352"/>
    <lineage>
        <taxon>Bacteria</taxon>
        <taxon>Pseudomonadati</taxon>
        <taxon>Thermodesulfobacteriota</taxon>
        <taxon>Desulfuromonadia</taxon>
        <taxon>Geobacterales</taxon>
        <taxon>Geobacteraceae</taxon>
        <taxon>Pelovirga</taxon>
    </lineage>
</organism>
<dbReference type="Gene3D" id="3.30.450.20">
    <property type="entry name" value="PAS domain"/>
    <property type="match status" value="3"/>
</dbReference>
<dbReference type="Pfam" id="PF13426">
    <property type="entry name" value="PAS_9"/>
    <property type="match status" value="1"/>
</dbReference>
<dbReference type="InterPro" id="IPR001610">
    <property type="entry name" value="PAC"/>
</dbReference>
<dbReference type="SUPFAM" id="SSF55874">
    <property type="entry name" value="ATPase domain of HSP90 chaperone/DNA topoisomerase II/histidine kinase"/>
    <property type="match status" value="1"/>
</dbReference>
<dbReference type="InterPro" id="IPR000700">
    <property type="entry name" value="PAS-assoc_C"/>
</dbReference>
<dbReference type="InterPro" id="IPR005467">
    <property type="entry name" value="His_kinase_dom"/>
</dbReference>
<feature type="domain" description="PAS" evidence="8">
    <location>
        <begin position="186"/>
        <end position="240"/>
    </location>
</feature>
<dbReference type="Pfam" id="PF00512">
    <property type="entry name" value="HisKA"/>
    <property type="match status" value="1"/>
</dbReference>
<comment type="catalytic activity">
    <reaction evidence="1">
        <text>ATP + protein L-histidine = ADP + protein N-phospho-L-histidine.</text>
        <dbReference type="EC" id="2.7.13.3"/>
    </reaction>
</comment>
<evidence type="ECO:0000256" key="5">
    <source>
        <dbReference type="ARBA" id="ARBA00022777"/>
    </source>
</evidence>
<dbReference type="InterPro" id="IPR052162">
    <property type="entry name" value="Sensor_kinase/Photoreceptor"/>
</dbReference>
<dbReference type="SMART" id="SM00086">
    <property type="entry name" value="PAC"/>
    <property type="match status" value="3"/>
</dbReference>
<dbReference type="InterPro" id="IPR036097">
    <property type="entry name" value="HisK_dim/P_sf"/>
</dbReference>
<dbReference type="CDD" id="cd00130">
    <property type="entry name" value="PAS"/>
    <property type="match status" value="3"/>
</dbReference>
<dbReference type="Proteomes" id="UP000632828">
    <property type="component" value="Unassembled WGS sequence"/>
</dbReference>
<gene>
    <name evidence="10" type="ORF">ICT70_14310</name>
</gene>
<dbReference type="SMART" id="SM00387">
    <property type="entry name" value="HATPase_c"/>
    <property type="match status" value="1"/>
</dbReference>
<dbReference type="GO" id="GO:0006355">
    <property type="term" value="P:regulation of DNA-templated transcription"/>
    <property type="evidence" value="ECO:0007669"/>
    <property type="project" value="InterPro"/>
</dbReference>
<dbReference type="PROSITE" id="PS50112">
    <property type="entry name" value="PAS"/>
    <property type="match status" value="1"/>
</dbReference>
<evidence type="ECO:0000313" key="11">
    <source>
        <dbReference type="Proteomes" id="UP000632828"/>
    </source>
</evidence>
<dbReference type="Pfam" id="PF08448">
    <property type="entry name" value="PAS_4"/>
    <property type="match status" value="1"/>
</dbReference>
<dbReference type="InterPro" id="IPR035965">
    <property type="entry name" value="PAS-like_dom_sf"/>
</dbReference>
<dbReference type="InterPro" id="IPR036890">
    <property type="entry name" value="HATPase_C_sf"/>
</dbReference>
<proteinExistence type="predicted"/>
<dbReference type="InterPro" id="IPR013656">
    <property type="entry name" value="PAS_4"/>
</dbReference>
<dbReference type="InterPro" id="IPR003594">
    <property type="entry name" value="HATPase_dom"/>
</dbReference>
<evidence type="ECO:0000259" key="8">
    <source>
        <dbReference type="PROSITE" id="PS50112"/>
    </source>
</evidence>
<feature type="coiled-coil region" evidence="6">
    <location>
        <begin position="37"/>
        <end position="74"/>
    </location>
</feature>
<keyword evidence="6" id="KW-0175">Coiled coil</keyword>
<keyword evidence="4" id="KW-0808">Transferase</keyword>
<dbReference type="SMART" id="SM00091">
    <property type="entry name" value="PAS"/>
    <property type="match status" value="3"/>
</dbReference>
<dbReference type="EC" id="2.7.13.3" evidence="2"/>
<dbReference type="CDD" id="cd00082">
    <property type="entry name" value="HisKA"/>
    <property type="match status" value="1"/>
</dbReference>
<dbReference type="Pfam" id="PF00989">
    <property type="entry name" value="PAS"/>
    <property type="match status" value="1"/>
</dbReference>
<evidence type="ECO:0000256" key="3">
    <source>
        <dbReference type="ARBA" id="ARBA00022553"/>
    </source>
</evidence>
<evidence type="ECO:0000256" key="4">
    <source>
        <dbReference type="ARBA" id="ARBA00022679"/>
    </source>
</evidence>
<evidence type="ECO:0000259" key="7">
    <source>
        <dbReference type="PROSITE" id="PS50109"/>
    </source>
</evidence>
<dbReference type="GO" id="GO:0000155">
    <property type="term" value="F:phosphorelay sensor kinase activity"/>
    <property type="evidence" value="ECO:0007669"/>
    <property type="project" value="InterPro"/>
</dbReference>
<reference evidence="10" key="1">
    <citation type="submission" date="2020-09" db="EMBL/GenBank/DDBJ databases">
        <title>Pelobacter alkaliphilus sp. nov., a novel anaerobic arsenate-reducing bacterium from terrestrial mud volcano.</title>
        <authorList>
            <person name="Khomyakova M.A."/>
            <person name="Merkel A.Y."/>
            <person name="Slobodkin A.I."/>
        </authorList>
    </citation>
    <scope>NUCLEOTIDE SEQUENCE</scope>
    <source>
        <strain evidence="10">M08fum</strain>
    </source>
</reference>
<evidence type="ECO:0000256" key="1">
    <source>
        <dbReference type="ARBA" id="ARBA00000085"/>
    </source>
</evidence>
<dbReference type="PROSITE" id="PS50109">
    <property type="entry name" value="HIS_KIN"/>
    <property type="match status" value="1"/>
</dbReference>
<accession>A0A8J6R0B3</accession>
<dbReference type="EMBL" id="JACWUN010000023">
    <property type="protein sequence ID" value="MBD1401832.1"/>
    <property type="molecule type" value="Genomic_DNA"/>
</dbReference>
<dbReference type="InterPro" id="IPR013767">
    <property type="entry name" value="PAS_fold"/>
</dbReference>
<feature type="domain" description="PAC" evidence="9">
    <location>
        <begin position="264"/>
        <end position="314"/>
    </location>
</feature>
<dbReference type="InterPro" id="IPR003661">
    <property type="entry name" value="HisK_dim/P_dom"/>
</dbReference>
<keyword evidence="3" id="KW-0597">Phosphoprotein</keyword>
<dbReference type="InterPro" id="IPR000014">
    <property type="entry name" value="PAS"/>
</dbReference>
<dbReference type="PANTHER" id="PTHR43304">
    <property type="entry name" value="PHYTOCHROME-LIKE PROTEIN CPH1"/>
    <property type="match status" value="1"/>
</dbReference>
<keyword evidence="5" id="KW-0418">Kinase</keyword>
<dbReference type="PANTHER" id="PTHR43304:SF1">
    <property type="entry name" value="PAC DOMAIN-CONTAINING PROTEIN"/>
    <property type="match status" value="1"/>
</dbReference>
<comment type="caution">
    <text evidence="10">The sequence shown here is derived from an EMBL/GenBank/DDBJ whole genome shotgun (WGS) entry which is preliminary data.</text>
</comment>
<dbReference type="AlphaFoldDB" id="A0A8J6R0B3"/>
<dbReference type="SUPFAM" id="SSF55785">
    <property type="entry name" value="PYP-like sensor domain (PAS domain)"/>
    <property type="match status" value="3"/>
</dbReference>
<protein>
    <recommendedName>
        <fullName evidence="2">histidine kinase</fullName>
        <ecNumber evidence="2">2.7.13.3</ecNumber>
    </recommendedName>
</protein>
<dbReference type="SUPFAM" id="SSF47384">
    <property type="entry name" value="Homodimeric domain of signal transducing histidine kinase"/>
    <property type="match status" value="1"/>
</dbReference>
<dbReference type="RefSeq" id="WP_191157814.1">
    <property type="nucleotide sequence ID" value="NZ_JACWUN010000023.1"/>
</dbReference>
<feature type="domain" description="Histidine kinase" evidence="7">
    <location>
        <begin position="464"/>
        <end position="677"/>
    </location>
</feature>
<dbReference type="SMART" id="SM00388">
    <property type="entry name" value="HisKA"/>
    <property type="match status" value="1"/>
</dbReference>
<evidence type="ECO:0000256" key="2">
    <source>
        <dbReference type="ARBA" id="ARBA00012438"/>
    </source>
</evidence>